<proteinExistence type="predicted"/>
<evidence type="ECO:0000313" key="2">
    <source>
        <dbReference type="EMBL" id="KAH8982597.1"/>
    </source>
</evidence>
<accession>A0AAD4L8J1</accession>
<dbReference type="Proteomes" id="UP001201163">
    <property type="component" value="Unassembled WGS sequence"/>
</dbReference>
<gene>
    <name evidence="2" type="ORF">EDB92DRAFT_1893789</name>
</gene>
<protein>
    <recommendedName>
        <fullName evidence="4">WW domain-containing protein</fullName>
    </recommendedName>
</protein>
<feature type="region of interest" description="Disordered" evidence="1">
    <location>
        <begin position="24"/>
        <end position="138"/>
    </location>
</feature>
<keyword evidence="3" id="KW-1185">Reference proteome</keyword>
<comment type="caution">
    <text evidence="2">The sequence shown here is derived from an EMBL/GenBank/DDBJ whole genome shotgun (WGS) entry which is preliminary data.</text>
</comment>
<feature type="compositionally biased region" description="Polar residues" evidence="1">
    <location>
        <begin position="60"/>
        <end position="70"/>
    </location>
</feature>
<dbReference type="Gene3D" id="2.20.70.10">
    <property type="match status" value="1"/>
</dbReference>
<organism evidence="2 3">
    <name type="scientific">Lactarius akahatsu</name>
    <dbReference type="NCBI Taxonomy" id="416441"/>
    <lineage>
        <taxon>Eukaryota</taxon>
        <taxon>Fungi</taxon>
        <taxon>Dikarya</taxon>
        <taxon>Basidiomycota</taxon>
        <taxon>Agaricomycotina</taxon>
        <taxon>Agaricomycetes</taxon>
        <taxon>Russulales</taxon>
        <taxon>Russulaceae</taxon>
        <taxon>Lactarius</taxon>
    </lineage>
</organism>
<feature type="compositionally biased region" description="Basic and acidic residues" evidence="1">
    <location>
        <begin position="90"/>
        <end position="138"/>
    </location>
</feature>
<dbReference type="EMBL" id="JAKELL010000098">
    <property type="protein sequence ID" value="KAH8982597.1"/>
    <property type="molecule type" value="Genomic_DNA"/>
</dbReference>
<name>A0AAD4L8J1_9AGAM</name>
<sequence length="236" mass="26366">MSAEQLPLPYGWVQEFDPNTNHPFWVDTNADPPRAIWTHPYEDEQYLREHPEVREKVGSLAQQQGSNDPSGSKPARRHSFNGRDSTSMVPDEHPTSPDASQKGKEKRGFFGKLKDKAIGTKEEREAYKKEQARIESERRRQHAELIRAQRARYAQEQARFAQQQAMYNQGQYPAGPYQRRYGPPPGNPYGGYGPGYGTGYGYGYPSPRQGRSSNAVPILGALAGGLLLGDLLGGGF</sequence>
<evidence type="ECO:0000313" key="3">
    <source>
        <dbReference type="Proteomes" id="UP001201163"/>
    </source>
</evidence>
<evidence type="ECO:0000256" key="1">
    <source>
        <dbReference type="SAM" id="MobiDB-lite"/>
    </source>
</evidence>
<reference evidence="2" key="1">
    <citation type="submission" date="2022-01" db="EMBL/GenBank/DDBJ databases">
        <title>Comparative genomics reveals a dynamic genome evolution in the ectomycorrhizal milk-cap (Lactarius) mushrooms.</title>
        <authorList>
            <consortium name="DOE Joint Genome Institute"/>
            <person name="Lebreton A."/>
            <person name="Tang N."/>
            <person name="Kuo A."/>
            <person name="LaButti K."/>
            <person name="Drula E."/>
            <person name="Barry K."/>
            <person name="Clum A."/>
            <person name="Lipzen A."/>
            <person name="Mousain D."/>
            <person name="Ng V."/>
            <person name="Wang R."/>
            <person name="Wang X."/>
            <person name="Dai Y."/>
            <person name="Henrissat B."/>
            <person name="Grigoriev I.V."/>
            <person name="Guerin-Laguette A."/>
            <person name="Yu F."/>
            <person name="Martin F.M."/>
        </authorList>
    </citation>
    <scope>NUCLEOTIDE SEQUENCE</scope>
    <source>
        <strain evidence="2">QP</strain>
    </source>
</reference>
<feature type="compositionally biased region" description="Basic and acidic residues" evidence="1">
    <location>
        <begin position="40"/>
        <end position="57"/>
    </location>
</feature>
<evidence type="ECO:0008006" key="4">
    <source>
        <dbReference type="Google" id="ProtNLM"/>
    </source>
</evidence>
<dbReference type="AlphaFoldDB" id="A0AAD4L8J1"/>